<reference evidence="3 4" key="1">
    <citation type="submission" date="2018-06" db="EMBL/GenBank/DDBJ databases">
        <authorList>
            <consortium name="Pathogen Informatics"/>
            <person name="Doyle S."/>
        </authorList>
    </citation>
    <scope>NUCLEOTIDE SEQUENCE [LARGE SCALE GENOMIC DNA]</scope>
    <source>
        <strain evidence="3 4">NCTC12961</strain>
    </source>
</reference>
<dbReference type="InterPro" id="IPR029063">
    <property type="entry name" value="SAM-dependent_MTases_sf"/>
</dbReference>
<evidence type="ECO:0000313" key="3">
    <source>
        <dbReference type="EMBL" id="SQI40103.1"/>
    </source>
</evidence>
<dbReference type="STRING" id="82996.ADP72_23880"/>
<dbReference type="SUPFAM" id="SSF53335">
    <property type="entry name" value="S-adenosyl-L-methionine-dependent methyltransferases"/>
    <property type="match status" value="1"/>
</dbReference>
<dbReference type="EMBL" id="LS483469">
    <property type="protein sequence ID" value="SQI40103.1"/>
    <property type="molecule type" value="Genomic_DNA"/>
</dbReference>
<dbReference type="Pfam" id="PF13649">
    <property type="entry name" value="Methyltransf_25"/>
    <property type="match status" value="1"/>
</dbReference>
<dbReference type="Proteomes" id="UP000248897">
    <property type="component" value="Chromosome 1"/>
</dbReference>
<evidence type="ECO:0000313" key="4">
    <source>
        <dbReference type="Proteomes" id="UP000248897"/>
    </source>
</evidence>
<evidence type="ECO:0000256" key="1">
    <source>
        <dbReference type="ARBA" id="ARBA00022691"/>
    </source>
</evidence>
<protein>
    <submittedName>
        <fullName evidence="3">Mg-protoporphyrin IX methyl transferase</fullName>
    </submittedName>
</protein>
<dbReference type="GO" id="GO:0016740">
    <property type="term" value="F:transferase activity"/>
    <property type="evidence" value="ECO:0007669"/>
    <property type="project" value="UniProtKB-KW"/>
</dbReference>
<proteinExistence type="predicted"/>
<dbReference type="InterPro" id="IPR041698">
    <property type="entry name" value="Methyltransf_25"/>
</dbReference>
<feature type="domain" description="Methyltransferase" evidence="2">
    <location>
        <begin position="83"/>
        <end position="165"/>
    </location>
</feature>
<evidence type="ECO:0000259" key="2">
    <source>
        <dbReference type="Pfam" id="PF13649"/>
    </source>
</evidence>
<accession>A0A2X4UME4</accession>
<dbReference type="CDD" id="cd02440">
    <property type="entry name" value="AdoMet_MTases"/>
    <property type="match status" value="1"/>
</dbReference>
<organism evidence="3 4">
    <name type="scientific">Serratia plymuthica</name>
    <dbReference type="NCBI Taxonomy" id="82996"/>
    <lineage>
        <taxon>Bacteria</taxon>
        <taxon>Pseudomonadati</taxon>
        <taxon>Pseudomonadota</taxon>
        <taxon>Gammaproteobacteria</taxon>
        <taxon>Enterobacterales</taxon>
        <taxon>Yersiniaceae</taxon>
        <taxon>Serratia</taxon>
    </lineage>
</organism>
<sequence>MAERAKGDVLLTHSVSPSMPIFLRFHVARSKRRGQMTHSAAAKIITLYEQHAEAWKRLRTTDLFERPWLDRFLNLVPTNARLLDIGCGNGTPIAEYFIRQGFGVLGIDSSGSMIDSCLKTFPHQQWRVADMRALALDETFGGLIAWDSFFHLTRNDQRQMFNVFRNHAGSKAALMFTSGTSDGEAIGTFEGEPLYHSSLAPAEYRQLLHENGFRVVKMVFEDSECGGRTVWLAQSTI</sequence>
<name>A0A2X4UME4_SERPL</name>
<gene>
    <name evidence="3" type="ORF">NCTC12961_03036</name>
</gene>
<dbReference type="AlphaFoldDB" id="A0A2X4UME4"/>
<keyword evidence="3" id="KW-0808">Transferase</keyword>
<dbReference type="Gene3D" id="3.40.50.150">
    <property type="entry name" value="Vaccinia Virus protein VP39"/>
    <property type="match status" value="1"/>
</dbReference>
<keyword evidence="1" id="KW-0949">S-adenosyl-L-methionine</keyword>